<evidence type="ECO:0000313" key="10">
    <source>
        <dbReference type="Proteomes" id="UP000232323"/>
    </source>
</evidence>
<evidence type="ECO:0000256" key="4">
    <source>
        <dbReference type="ARBA" id="ARBA00022777"/>
    </source>
</evidence>
<keyword evidence="3 6" id="KW-0547">Nucleotide-binding</keyword>
<dbReference type="Gene3D" id="3.30.200.20">
    <property type="entry name" value="Phosphorylase Kinase, domain 1"/>
    <property type="match status" value="1"/>
</dbReference>
<gene>
    <name evidence="9" type="ORF">CEUSTIGMA_g11281.t1</name>
</gene>
<dbReference type="GO" id="GO:0004674">
    <property type="term" value="F:protein serine/threonine kinase activity"/>
    <property type="evidence" value="ECO:0007669"/>
    <property type="project" value="UniProtKB-KW"/>
</dbReference>
<feature type="region of interest" description="Disordered" evidence="7">
    <location>
        <begin position="83"/>
        <end position="122"/>
    </location>
</feature>
<evidence type="ECO:0000259" key="8">
    <source>
        <dbReference type="PROSITE" id="PS50011"/>
    </source>
</evidence>
<organism evidence="9 10">
    <name type="scientific">Chlamydomonas eustigma</name>
    <dbReference type="NCBI Taxonomy" id="1157962"/>
    <lineage>
        <taxon>Eukaryota</taxon>
        <taxon>Viridiplantae</taxon>
        <taxon>Chlorophyta</taxon>
        <taxon>core chlorophytes</taxon>
        <taxon>Chlorophyceae</taxon>
        <taxon>CS clade</taxon>
        <taxon>Chlamydomonadales</taxon>
        <taxon>Chlamydomonadaceae</taxon>
        <taxon>Chlamydomonas</taxon>
    </lineage>
</organism>
<dbReference type="SMART" id="SM00220">
    <property type="entry name" value="S_TKc"/>
    <property type="match status" value="1"/>
</dbReference>
<evidence type="ECO:0000313" key="9">
    <source>
        <dbReference type="EMBL" id="GAX83856.1"/>
    </source>
</evidence>
<dbReference type="EMBL" id="BEGY01000109">
    <property type="protein sequence ID" value="GAX83856.1"/>
    <property type="molecule type" value="Genomic_DNA"/>
</dbReference>
<dbReference type="SUPFAM" id="SSF56112">
    <property type="entry name" value="Protein kinase-like (PK-like)"/>
    <property type="match status" value="1"/>
</dbReference>
<dbReference type="Gene3D" id="1.10.510.10">
    <property type="entry name" value="Transferase(Phosphotransferase) domain 1"/>
    <property type="match status" value="1"/>
</dbReference>
<dbReference type="GO" id="GO:0007165">
    <property type="term" value="P:signal transduction"/>
    <property type="evidence" value="ECO:0007669"/>
    <property type="project" value="TreeGrafter"/>
</dbReference>
<keyword evidence="4" id="KW-0418">Kinase</keyword>
<keyword evidence="10" id="KW-1185">Reference proteome</keyword>
<dbReference type="STRING" id="1157962.A0A250XLE4"/>
<feature type="binding site" evidence="6">
    <location>
        <position position="479"/>
    </location>
    <ligand>
        <name>ATP</name>
        <dbReference type="ChEBI" id="CHEBI:30616"/>
    </ligand>
</feature>
<dbReference type="GO" id="GO:0005737">
    <property type="term" value="C:cytoplasm"/>
    <property type="evidence" value="ECO:0007669"/>
    <property type="project" value="TreeGrafter"/>
</dbReference>
<dbReference type="Pfam" id="PF07714">
    <property type="entry name" value="PK_Tyr_Ser-Thr"/>
    <property type="match status" value="1"/>
</dbReference>
<dbReference type="AlphaFoldDB" id="A0A250XLE4"/>
<evidence type="ECO:0000256" key="6">
    <source>
        <dbReference type="PROSITE-ProRule" id="PRU10141"/>
    </source>
</evidence>
<feature type="compositionally biased region" description="Polar residues" evidence="7">
    <location>
        <begin position="83"/>
        <end position="95"/>
    </location>
</feature>
<evidence type="ECO:0000256" key="2">
    <source>
        <dbReference type="ARBA" id="ARBA00022679"/>
    </source>
</evidence>
<reference evidence="9 10" key="1">
    <citation type="submission" date="2017-08" db="EMBL/GenBank/DDBJ databases">
        <title>Acidophilic green algal genome provides insights into adaptation to an acidic environment.</title>
        <authorList>
            <person name="Hirooka S."/>
            <person name="Hirose Y."/>
            <person name="Kanesaki Y."/>
            <person name="Higuchi S."/>
            <person name="Fujiwara T."/>
            <person name="Onuma R."/>
            <person name="Era A."/>
            <person name="Ohbayashi R."/>
            <person name="Uzuka A."/>
            <person name="Nozaki H."/>
            <person name="Yoshikawa H."/>
            <person name="Miyagishima S.Y."/>
        </authorList>
    </citation>
    <scope>NUCLEOTIDE SEQUENCE [LARGE SCALE GENOMIC DNA]</scope>
    <source>
        <strain evidence="9 10">NIES-2499</strain>
    </source>
</reference>
<dbReference type="InterPro" id="IPR017441">
    <property type="entry name" value="Protein_kinase_ATP_BS"/>
</dbReference>
<dbReference type="PROSITE" id="PS00107">
    <property type="entry name" value="PROTEIN_KINASE_ATP"/>
    <property type="match status" value="1"/>
</dbReference>
<sequence length="757" mass="81948">MSDIEALQAQEAGLQWELEAVLGEALQHSFAYKTKKDELWRMGSQMRLSLGDLYDTEGMSARPLNHTSSHHSVSISELHSIKSLGSQRPDPQTSGAERAGSAPQTSAQGVNLQQQEASEHAGRSIISLSAEDSNAREHAVLQGHLGHQEQSAGVSVVDQLLKHTLVPPLLYAAAPRGLNVSTGTLTPDLLELPRMPSDISGYPQADSDIGAGGGEDRDVPGISASRQAILRSLLGFKDDGSSLLPILEAGDFDLRSSFLLESTLDSLTESKSSGHSHAKSHRQRPALAHNDVPSVLLAAVHHSGRGVPPSPFVESFLANRAAGLPPLGPSRLASVSTNSPLRDSPSMLHRNHNNTSPVSSVSNLATGIPITSSASHNDQEHSVGATGLMGLNVGFKFPDQGMVTALQGLQLRVDSCMSQGEWGSRGWALGPRQPSISLRAPPDMQRIPADDLEKVFELGRGCHGKVWLAKWRGVDVALKELINGGLPSPDTLLCMDPFDEAQMLASLRHPCIVTLYGIVVEPGCCAMAVEFMRMGSLKSGLKQLKCEGLDNVRIKASIALQAARGMEYLHSQQVVHFDLKSDNFLCDLRDPLSPIVKIGDLGLSQKKKESYIQGNMRGTIAFMAPELFYGATSDGGQNYQEDQVTEKVDVYSFGICLWEIWSMCSEQPYKGISASEVFAGVLSKTLRPVIPESMNPEWRCIMEKCWDLVPAQRPSFTEVADSLSALVHRCRSEHRDPYSRAVSVSLRDESPVYTSPV</sequence>
<dbReference type="InterPro" id="IPR008271">
    <property type="entry name" value="Ser/Thr_kinase_AS"/>
</dbReference>
<dbReference type="InterPro" id="IPR011009">
    <property type="entry name" value="Kinase-like_dom_sf"/>
</dbReference>
<evidence type="ECO:0000256" key="7">
    <source>
        <dbReference type="SAM" id="MobiDB-lite"/>
    </source>
</evidence>
<evidence type="ECO:0000256" key="3">
    <source>
        <dbReference type="ARBA" id="ARBA00022741"/>
    </source>
</evidence>
<proteinExistence type="predicted"/>
<dbReference type="InterPro" id="IPR001245">
    <property type="entry name" value="Ser-Thr/Tyr_kinase_cat_dom"/>
</dbReference>
<evidence type="ECO:0000256" key="5">
    <source>
        <dbReference type="ARBA" id="ARBA00022840"/>
    </source>
</evidence>
<name>A0A250XLE4_9CHLO</name>
<dbReference type="GO" id="GO:0005524">
    <property type="term" value="F:ATP binding"/>
    <property type="evidence" value="ECO:0007669"/>
    <property type="project" value="UniProtKB-UniRule"/>
</dbReference>
<keyword evidence="2" id="KW-0808">Transferase</keyword>
<dbReference type="InterPro" id="IPR000719">
    <property type="entry name" value="Prot_kinase_dom"/>
</dbReference>
<dbReference type="Proteomes" id="UP000232323">
    <property type="component" value="Unassembled WGS sequence"/>
</dbReference>
<dbReference type="PROSITE" id="PS00108">
    <property type="entry name" value="PROTEIN_KINASE_ST"/>
    <property type="match status" value="1"/>
</dbReference>
<protein>
    <recommendedName>
        <fullName evidence="8">Protein kinase domain-containing protein</fullName>
    </recommendedName>
</protein>
<feature type="compositionally biased region" description="Polar residues" evidence="7">
    <location>
        <begin position="102"/>
        <end position="116"/>
    </location>
</feature>
<keyword evidence="1" id="KW-0723">Serine/threonine-protein kinase</keyword>
<keyword evidence="5 6" id="KW-0067">ATP-binding</keyword>
<dbReference type="OrthoDB" id="4062651at2759"/>
<feature type="domain" description="Protein kinase" evidence="8">
    <location>
        <begin position="452"/>
        <end position="727"/>
    </location>
</feature>
<dbReference type="InterPro" id="IPR050167">
    <property type="entry name" value="Ser_Thr_protein_kinase"/>
</dbReference>
<dbReference type="PANTHER" id="PTHR23257">
    <property type="entry name" value="SERINE-THREONINE PROTEIN KINASE"/>
    <property type="match status" value="1"/>
</dbReference>
<dbReference type="CDD" id="cd13999">
    <property type="entry name" value="STKc_MAP3K-like"/>
    <property type="match status" value="1"/>
</dbReference>
<dbReference type="PANTHER" id="PTHR23257:SF963">
    <property type="entry name" value="AT08303P"/>
    <property type="match status" value="1"/>
</dbReference>
<dbReference type="PROSITE" id="PS50011">
    <property type="entry name" value="PROTEIN_KINASE_DOM"/>
    <property type="match status" value="1"/>
</dbReference>
<evidence type="ECO:0000256" key="1">
    <source>
        <dbReference type="ARBA" id="ARBA00022527"/>
    </source>
</evidence>
<accession>A0A250XLE4</accession>
<comment type="caution">
    <text evidence="9">The sequence shown here is derived from an EMBL/GenBank/DDBJ whole genome shotgun (WGS) entry which is preliminary data.</text>
</comment>